<keyword evidence="2" id="KW-1185">Reference proteome</keyword>
<sequence length="210" mass="24501">MLFHSEYLVDTEVEKIGRVLKLESIKNGNVWKNVDILVFNSWHWWIRNVAKQPWDYIQTGNKILKDMDHMVAFREALTTWAKWVDSDVDTTKTRVIFQGISPNHYSGKNWKEPGVKNCSMEKQPILGTTYPSGLPAASYALQDVLSRIKKPVHLVNITTLSLVFVFMGGDFFWRIWMNLGKEGEEKEKREGEEEKTEKKGKKVGERRKRK</sequence>
<name>A0ACC0YKA4_9ROSI</name>
<accession>A0ACC0YKA4</accession>
<organism evidence="1 2">
    <name type="scientific">Pistacia integerrima</name>
    <dbReference type="NCBI Taxonomy" id="434235"/>
    <lineage>
        <taxon>Eukaryota</taxon>
        <taxon>Viridiplantae</taxon>
        <taxon>Streptophyta</taxon>
        <taxon>Embryophyta</taxon>
        <taxon>Tracheophyta</taxon>
        <taxon>Spermatophyta</taxon>
        <taxon>Magnoliopsida</taxon>
        <taxon>eudicotyledons</taxon>
        <taxon>Gunneridae</taxon>
        <taxon>Pentapetalae</taxon>
        <taxon>rosids</taxon>
        <taxon>malvids</taxon>
        <taxon>Sapindales</taxon>
        <taxon>Anacardiaceae</taxon>
        <taxon>Pistacia</taxon>
    </lineage>
</organism>
<protein>
    <submittedName>
        <fullName evidence="1">Uncharacterized protein</fullName>
    </submittedName>
</protein>
<evidence type="ECO:0000313" key="2">
    <source>
        <dbReference type="Proteomes" id="UP001163603"/>
    </source>
</evidence>
<reference evidence="2" key="1">
    <citation type="journal article" date="2023" name="G3 (Bethesda)">
        <title>Genome assembly and association tests identify interacting loci associated with vigor, precocity, and sex in interspecific pistachio rootstocks.</title>
        <authorList>
            <person name="Palmer W."/>
            <person name="Jacygrad E."/>
            <person name="Sagayaradj S."/>
            <person name="Cavanaugh K."/>
            <person name="Han R."/>
            <person name="Bertier L."/>
            <person name="Beede B."/>
            <person name="Kafkas S."/>
            <person name="Golino D."/>
            <person name="Preece J."/>
            <person name="Michelmore R."/>
        </authorList>
    </citation>
    <scope>NUCLEOTIDE SEQUENCE [LARGE SCALE GENOMIC DNA]</scope>
</reference>
<dbReference type="Proteomes" id="UP001163603">
    <property type="component" value="Chromosome 6"/>
</dbReference>
<gene>
    <name evidence="1" type="ORF">Pint_22011</name>
</gene>
<comment type="caution">
    <text evidence="1">The sequence shown here is derived from an EMBL/GenBank/DDBJ whole genome shotgun (WGS) entry which is preliminary data.</text>
</comment>
<evidence type="ECO:0000313" key="1">
    <source>
        <dbReference type="EMBL" id="KAJ0037810.1"/>
    </source>
</evidence>
<dbReference type="EMBL" id="CM047741">
    <property type="protein sequence ID" value="KAJ0037810.1"/>
    <property type="molecule type" value="Genomic_DNA"/>
</dbReference>
<proteinExistence type="predicted"/>